<protein>
    <submittedName>
        <fullName evidence="1">Uncharacterized protein</fullName>
    </submittedName>
</protein>
<dbReference type="EMBL" id="GGEC01067647">
    <property type="protein sequence ID" value="MBX48131.1"/>
    <property type="molecule type" value="Transcribed_RNA"/>
</dbReference>
<accession>A0A2P2P0G9</accession>
<dbReference type="AlphaFoldDB" id="A0A2P2P0G9"/>
<sequence>MACNNYFDKLNRSTKWHQRELAVILGKVIIQHKGRRCHGS</sequence>
<evidence type="ECO:0000313" key="1">
    <source>
        <dbReference type="EMBL" id="MBX48131.1"/>
    </source>
</evidence>
<proteinExistence type="predicted"/>
<organism evidence="1">
    <name type="scientific">Rhizophora mucronata</name>
    <name type="common">Asiatic mangrove</name>
    <dbReference type="NCBI Taxonomy" id="61149"/>
    <lineage>
        <taxon>Eukaryota</taxon>
        <taxon>Viridiplantae</taxon>
        <taxon>Streptophyta</taxon>
        <taxon>Embryophyta</taxon>
        <taxon>Tracheophyta</taxon>
        <taxon>Spermatophyta</taxon>
        <taxon>Magnoliopsida</taxon>
        <taxon>eudicotyledons</taxon>
        <taxon>Gunneridae</taxon>
        <taxon>Pentapetalae</taxon>
        <taxon>rosids</taxon>
        <taxon>fabids</taxon>
        <taxon>Malpighiales</taxon>
        <taxon>Rhizophoraceae</taxon>
        <taxon>Rhizophora</taxon>
    </lineage>
</organism>
<name>A0A2P2P0G9_RHIMU</name>
<reference evidence="1" key="1">
    <citation type="submission" date="2018-02" db="EMBL/GenBank/DDBJ databases">
        <title>Rhizophora mucronata_Transcriptome.</title>
        <authorList>
            <person name="Meera S.P."/>
            <person name="Sreeshan A."/>
            <person name="Augustine A."/>
        </authorList>
    </citation>
    <scope>NUCLEOTIDE SEQUENCE</scope>
    <source>
        <tissue evidence="1">Leaf</tissue>
    </source>
</reference>